<dbReference type="Gene3D" id="1.10.10.10">
    <property type="entry name" value="Winged helix-like DNA-binding domain superfamily/Winged helix DNA-binding domain"/>
    <property type="match status" value="1"/>
</dbReference>
<reference evidence="6 7" key="1">
    <citation type="journal article" date="2013" name="Genome Announc.">
        <title>High-Quality Draft Genome Sequence of Vagococcus lutrae Strain LBD1, Isolated from the Largemouth Bass Micropterus salmoides.</title>
        <authorList>
            <person name="Lebreton F."/>
            <person name="Valentino M.D."/>
            <person name="Duncan L.B."/>
            <person name="Zeng Q."/>
            <person name="Manson McGuire A."/>
            <person name="Earl A.M."/>
            <person name="Gilmore M.S."/>
        </authorList>
    </citation>
    <scope>NUCLEOTIDE SEQUENCE [LARGE SCALE GENOMIC DNA]</scope>
    <source>
        <strain evidence="6 7">LBD1</strain>
    </source>
</reference>
<dbReference type="InterPro" id="IPR005471">
    <property type="entry name" value="Tscrpt_reg_IclR_N"/>
</dbReference>
<evidence type="ECO:0000259" key="4">
    <source>
        <dbReference type="PROSITE" id="PS51077"/>
    </source>
</evidence>
<dbReference type="GO" id="GO:0045892">
    <property type="term" value="P:negative regulation of DNA-templated transcription"/>
    <property type="evidence" value="ECO:0007669"/>
    <property type="project" value="TreeGrafter"/>
</dbReference>
<dbReference type="SMART" id="SM00346">
    <property type="entry name" value="HTH_ICLR"/>
    <property type="match status" value="1"/>
</dbReference>
<evidence type="ECO:0000256" key="2">
    <source>
        <dbReference type="ARBA" id="ARBA00023125"/>
    </source>
</evidence>
<dbReference type="Pfam" id="PF09339">
    <property type="entry name" value="HTH_IclR"/>
    <property type="match status" value="1"/>
</dbReference>
<evidence type="ECO:0008006" key="8">
    <source>
        <dbReference type="Google" id="ProtNLM"/>
    </source>
</evidence>
<proteinExistence type="predicted"/>
<dbReference type="PANTHER" id="PTHR30136">
    <property type="entry name" value="HELIX-TURN-HELIX TRANSCRIPTIONAL REGULATOR, ICLR FAMILY"/>
    <property type="match status" value="1"/>
</dbReference>
<keyword evidence="3" id="KW-0804">Transcription</keyword>
<dbReference type="SUPFAM" id="SSF46785">
    <property type="entry name" value="Winged helix' DNA-binding domain"/>
    <property type="match status" value="1"/>
</dbReference>
<dbReference type="Proteomes" id="UP000018126">
    <property type="component" value="Unassembled WGS sequence"/>
</dbReference>
<dbReference type="InterPro" id="IPR036390">
    <property type="entry name" value="WH_DNA-bd_sf"/>
</dbReference>
<dbReference type="STRING" id="1408226.T233_01613"/>
<comment type="caution">
    <text evidence="6">The sequence shown here is derived from an EMBL/GenBank/DDBJ whole genome shotgun (WGS) entry which is preliminary data.</text>
</comment>
<dbReference type="eggNOG" id="COG1414">
    <property type="taxonomic scope" value="Bacteria"/>
</dbReference>
<organism evidence="6 7">
    <name type="scientific">Vagococcus lutrae LBD1</name>
    <dbReference type="NCBI Taxonomy" id="1408226"/>
    <lineage>
        <taxon>Bacteria</taxon>
        <taxon>Bacillati</taxon>
        <taxon>Bacillota</taxon>
        <taxon>Bacilli</taxon>
        <taxon>Lactobacillales</taxon>
        <taxon>Enterococcaceae</taxon>
        <taxon>Vagococcus</taxon>
    </lineage>
</organism>
<evidence type="ECO:0000259" key="5">
    <source>
        <dbReference type="PROSITE" id="PS51078"/>
    </source>
</evidence>
<dbReference type="PROSITE" id="PS51077">
    <property type="entry name" value="HTH_ICLR"/>
    <property type="match status" value="1"/>
</dbReference>
<dbReference type="SUPFAM" id="SSF55781">
    <property type="entry name" value="GAF domain-like"/>
    <property type="match status" value="1"/>
</dbReference>
<evidence type="ECO:0000313" key="7">
    <source>
        <dbReference type="Proteomes" id="UP000018126"/>
    </source>
</evidence>
<feature type="domain" description="IclR-ED" evidence="5">
    <location>
        <begin position="74"/>
        <end position="258"/>
    </location>
</feature>
<gene>
    <name evidence="6" type="ORF">T233_01613</name>
</gene>
<dbReference type="GO" id="GO:0003677">
    <property type="term" value="F:DNA binding"/>
    <property type="evidence" value="ECO:0007669"/>
    <property type="project" value="UniProtKB-KW"/>
</dbReference>
<evidence type="ECO:0000256" key="1">
    <source>
        <dbReference type="ARBA" id="ARBA00023015"/>
    </source>
</evidence>
<accession>V6Q3D5</accession>
<name>V6Q3D5_9ENTE</name>
<keyword evidence="1" id="KW-0805">Transcription regulation</keyword>
<dbReference type="InterPro" id="IPR036388">
    <property type="entry name" value="WH-like_DNA-bd_sf"/>
</dbReference>
<protein>
    <recommendedName>
        <fullName evidence="8">IclR family transcriptional regulator</fullName>
    </recommendedName>
</protein>
<keyword evidence="7" id="KW-1185">Reference proteome</keyword>
<feature type="domain" description="HTH iclR-type" evidence="4">
    <location>
        <begin position="11"/>
        <end position="73"/>
    </location>
</feature>
<evidence type="ECO:0000256" key="3">
    <source>
        <dbReference type="ARBA" id="ARBA00023163"/>
    </source>
</evidence>
<keyword evidence="2" id="KW-0238">DNA-binding</keyword>
<dbReference type="GO" id="GO:0003700">
    <property type="term" value="F:DNA-binding transcription factor activity"/>
    <property type="evidence" value="ECO:0007669"/>
    <property type="project" value="TreeGrafter"/>
</dbReference>
<dbReference type="PANTHER" id="PTHR30136:SF35">
    <property type="entry name" value="HTH-TYPE TRANSCRIPTIONAL REGULATOR RV1719"/>
    <property type="match status" value="1"/>
</dbReference>
<sequence length="259" mass="29552">MVKMTEKKPYGTVLIKASKILDYLATAEQGDILKNIAEEVEMTPSTTLKILDTLLLIGYVSRNETSKTYTLGPALAKYSNKFFEQSLLKDTASNILEDLQTKVDETIHLGVLNGSELVYLDKLEPKKQSIFMSSKVGMSRPLYSTGMGKVFLSNYTEDDLSRYFSEVRLESYTEKTITNKFVLKKELEIIKETEVAYDDEEMEKDCFCIAMPINNHKGEIEGAFSVSMPKFRGTDENIDYVIDEMKKAKEEIEKNLQQY</sequence>
<evidence type="ECO:0000313" key="6">
    <source>
        <dbReference type="EMBL" id="EST89165.1"/>
    </source>
</evidence>
<dbReference type="EMBL" id="AYSH01000020">
    <property type="protein sequence ID" value="EST89165.1"/>
    <property type="molecule type" value="Genomic_DNA"/>
</dbReference>
<dbReference type="InterPro" id="IPR050707">
    <property type="entry name" value="HTH_MetabolicPath_Reg"/>
</dbReference>
<dbReference type="PATRIC" id="fig|1408226.3.peg.1570"/>
<dbReference type="AlphaFoldDB" id="V6Q3D5"/>
<dbReference type="InterPro" id="IPR014757">
    <property type="entry name" value="Tscrpt_reg_IclR_C"/>
</dbReference>
<dbReference type="PROSITE" id="PS51078">
    <property type="entry name" value="ICLR_ED"/>
    <property type="match status" value="1"/>
</dbReference>
<dbReference type="Pfam" id="PF01614">
    <property type="entry name" value="IclR_C"/>
    <property type="match status" value="1"/>
</dbReference>
<dbReference type="InterPro" id="IPR029016">
    <property type="entry name" value="GAF-like_dom_sf"/>
</dbReference>
<dbReference type="Gene3D" id="3.30.450.40">
    <property type="match status" value="1"/>
</dbReference>